<organism evidence="3 4">
    <name type="scientific">Exaiptasia diaphana</name>
    <name type="common">Tropical sea anemone</name>
    <name type="synonym">Aiptasia pulchella</name>
    <dbReference type="NCBI Taxonomy" id="2652724"/>
    <lineage>
        <taxon>Eukaryota</taxon>
        <taxon>Metazoa</taxon>
        <taxon>Cnidaria</taxon>
        <taxon>Anthozoa</taxon>
        <taxon>Hexacorallia</taxon>
        <taxon>Actiniaria</taxon>
        <taxon>Aiptasiidae</taxon>
        <taxon>Exaiptasia</taxon>
    </lineage>
</organism>
<evidence type="ECO:0000313" key="3">
    <source>
        <dbReference type="EnsemblMetazoa" id="XP_020896082.1"/>
    </source>
</evidence>
<feature type="region of interest" description="Disordered" evidence="2">
    <location>
        <begin position="251"/>
        <end position="281"/>
    </location>
</feature>
<feature type="coiled-coil region" evidence="1">
    <location>
        <begin position="770"/>
        <end position="849"/>
    </location>
</feature>
<evidence type="ECO:0000313" key="4">
    <source>
        <dbReference type="Proteomes" id="UP000887567"/>
    </source>
</evidence>
<dbReference type="OMA" id="KCRTESK"/>
<reference evidence="3" key="1">
    <citation type="submission" date="2022-11" db="UniProtKB">
        <authorList>
            <consortium name="EnsemblMetazoa"/>
        </authorList>
    </citation>
    <scope>IDENTIFICATION</scope>
</reference>
<feature type="region of interest" description="Disordered" evidence="2">
    <location>
        <begin position="181"/>
        <end position="212"/>
    </location>
</feature>
<proteinExistence type="predicted"/>
<keyword evidence="4" id="KW-1185">Reference proteome</keyword>
<dbReference type="RefSeq" id="XP_020896082.1">
    <property type="nucleotide sequence ID" value="XM_021040423.1"/>
</dbReference>
<protein>
    <submittedName>
        <fullName evidence="3">Uncharacterized protein</fullName>
    </submittedName>
</protein>
<feature type="coiled-coil region" evidence="1">
    <location>
        <begin position="904"/>
        <end position="931"/>
    </location>
</feature>
<feature type="coiled-coil region" evidence="1">
    <location>
        <begin position="212"/>
        <end position="246"/>
    </location>
</feature>
<feature type="coiled-coil region" evidence="1">
    <location>
        <begin position="363"/>
        <end position="411"/>
    </location>
</feature>
<dbReference type="OrthoDB" id="5972338at2759"/>
<evidence type="ECO:0000256" key="2">
    <source>
        <dbReference type="SAM" id="MobiDB-lite"/>
    </source>
</evidence>
<dbReference type="AlphaFoldDB" id="A0A913WYI8"/>
<dbReference type="EnsemblMetazoa" id="XM_021040423.1">
    <property type="protein sequence ID" value="XP_020896082.1"/>
    <property type="gene ID" value="LOC110235011"/>
</dbReference>
<evidence type="ECO:0000256" key="1">
    <source>
        <dbReference type="SAM" id="Coils"/>
    </source>
</evidence>
<keyword evidence="1" id="KW-0175">Coiled coil</keyword>
<name>A0A913WYI8_EXADI</name>
<feature type="coiled-coil region" evidence="1">
    <location>
        <begin position="510"/>
        <end position="600"/>
    </location>
</feature>
<dbReference type="GeneID" id="110235011"/>
<dbReference type="KEGG" id="epa:110235011"/>
<feature type="compositionally biased region" description="Basic and acidic residues" evidence="2">
    <location>
        <begin position="183"/>
        <end position="194"/>
    </location>
</feature>
<sequence>MAVNESLRALEYMEEKENFPSEVSQLFTPGRKPLKAVQENLVGTPELTRSTKSRIARSSFTPAGLNPNKTKRKSKRLSIPVHVFRRSLKQTKQLHSPLLFPSNLKPKAVQIDSDKSGSKYQVTKRRSVLPHPKSVIPKDNETDYKLPVHNDEISEETRLDCYAEGFVKDILRDIQMEYQSNQKNKDTRNLESDKLQQTSEQSEQETDASQNNEVYQKKIQEYTEIILQMNKERLQLEKQLSLYRKEIERPATTHPLTKVSQTTSQKSKTTSTNHPTLLKESSLQKELFKKTSEVQKLQKELQQVKSNKSSLESKKEEIRQLKVEINQLHHQVRGVPGLKSELQKSRQQVINLNEVILTCRQENKSQKSLVTKLEKEVNSKEARTKQCMKECEHLKNDLSEREKSISELQELVLSSEEENRYYKLQCENLSPLVDRLEFVSEKAEKFKATAQQKILHLTHDLDEKTHLIKDTEDQLQSSRSEAAILGEYCAKLKHQISELTSEVDVGRLEISRQKGVIKSLEEELEKLKTENNMYQEHLELIQCQNLEMNNFLEEEKRTLEETAREMEKELVTTKQRGEKVEQLEEEVKFSRSLVMEKQEELDATQSQAHCIIQQLQNEISDGQEALAELWDILGPLLKRFRENVHRDFEDKEKQIHQGTIASTTSGVSLVQSVLSAAAQGQQTRLNDNSNDDDEDCITTLCSQINDLKQGLIELADIGYGERASNEARQRIKQLLQERESMERKHTAVLDGLYRELETSRSSETSNLCTIQKQKTEINNLVITLNSTRENLKQVNKENDSLNGLLELEFEQRRQISDLKDELQRKEVEYKRLVSEKDCIQEQLTEAINRVGELSTAGTHDSGKLLEEKFMAERKLKQVKDRWMEYRLKADDRLNENKLTTSRKIMNFEKSLKKAEGEIVRLDQALEKIRNVLRRNLPVVNECPSLSKVLRFLDGEESEYTCFL</sequence>
<accession>A0A913WYI8</accession>
<dbReference type="Proteomes" id="UP000887567">
    <property type="component" value="Unplaced"/>
</dbReference>
<feature type="compositionally biased region" description="Low complexity" evidence="2">
    <location>
        <begin position="257"/>
        <end position="272"/>
    </location>
</feature>